<evidence type="ECO:0000256" key="1">
    <source>
        <dbReference type="SAM" id="MobiDB-lite"/>
    </source>
</evidence>
<evidence type="ECO:0000313" key="2">
    <source>
        <dbReference type="EMBL" id="KAK3351828.1"/>
    </source>
</evidence>
<comment type="caution">
    <text evidence="2">The sequence shown here is derived from an EMBL/GenBank/DDBJ whole genome shotgun (WGS) entry which is preliminary data.</text>
</comment>
<protein>
    <submittedName>
        <fullName evidence="2">Uncharacterized protein</fullName>
    </submittedName>
</protein>
<accession>A0AAE0JLW4</accession>
<dbReference type="GeneID" id="87858026"/>
<dbReference type="Proteomes" id="UP001278500">
    <property type="component" value="Unassembled WGS sequence"/>
</dbReference>
<dbReference type="RefSeq" id="XP_062685123.1">
    <property type="nucleotide sequence ID" value="XM_062820872.1"/>
</dbReference>
<gene>
    <name evidence="2" type="ORF">B0H65DRAFT_136126</name>
</gene>
<feature type="region of interest" description="Disordered" evidence="1">
    <location>
        <begin position="274"/>
        <end position="301"/>
    </location>
</feature>
<keyword evidence="3" id="KW-1185">Reference proteome</keyword>
<proteinExistence type="predicted"/>
<sequence length="301" mass="33426">MASPASVSKVSSSIVVARGSTNETDWTVNYGLSYLEPNPETAPGHAIDSKRGYKDVSTNSASVSVSTRRSPSYHGTDPHRRRNSGRTGDILSFALRPSARVAKFKLEQQRLEKTSRFRNCRHALQPHAVRKTKTTSLQADSSLAKFTDFSESFSPCSWRAGRLSRFASFRPVKKRGRIRCFCAIRNAPRMKSTRAFTMAKSWCPSQHVCLGRAGVDLEKLGKGNASSVIDHSFIAIPLAEKKDCAKKKICWSVGRKMGTFDSVRFLSEKLSRTSNGMNRINGRRRETHPMTMGDVATSSDE</sequence>
<dbReference type="AlphaFoldDB" id="A0AAE0JLW4"/>
<feature type="compositionally biased region" description="Low complexity" evidence="1">
    <location>
        <begin position="56"/>
        <end position="72"/>
    </location>
</feature>
<name>A0AAE0JLW4_9PEZI</name>
<dbReference type="EMBL" id="JAUEPP010000002">
    <property type="protein sequence ID" value="KAK3351828.1"/>
    <property type="molecule type" value="Genomic_DNA"/>
</dbReference>
<feature type="region of interest" description="Disordered" evidence="1">
    <location>
        <begin position="37"/>
        <end position="86"/>
    </location>
</feature>
<evidence type="ECO:0000313" key="3">
    <source>
        <dbReference type="Proteomes" id="UP001278500"/>
    </source>
</evidence>
<reference evidence="2" key="1">
    <citation type="journal article" date="2023" name="Mol. Phylogenet. Evol.">
        <title>Genome-scale phylogeny and comparative genomics of the fungal order Sordariales.</title>
        <authorList>
            <person name="Hensen N."/>
            <person name="Bonometti L."/>
            <person name="Westerberg I."/>
            <person name="Brannstrom I.O."/>
            <person name="Guillou S."/>
            <person name="Cros-Aarteil S."/>
            <person name="Calhoun S."/>
            <person name="Haridas S."/>
            <person name="Kuo A."/>
            <person name="Mondo S."/>
            <person name="Pangilinan J."/>
            <person name="Riley R."/>
            <person name="LaButti K."/>
            <person name="Andreopoulos B."/>
            <person name="Lipzen A."/>
            <person name="Chen C."/>
            <person name="Yan M."/>
            <person name="Daum C."/>
            <person name="Ng V."/>
            <person name="Clum A."/>
            <person name="Steindorff A."/>
            <person name="Ohm R.A."/>
            <person name="Martin F."/>
            <person name="Silar P."/>
            <person name="Natvig D.O."/>
            <person name="Lalanne C."/>
            <person name="Gautier V."/>
            <person name="Ament-Velasquez S.L."/>
            <person name="Kruys A."/>
            <person name="Hutchinson M.I."/>
            <person name="Powell A.J."/>
            <person name="Barry K."/>
            <person name="Miller A.N."/>
            <person name="Grigoriev I.V."/>
            <person name="Debuchy R."/>
            <person name="Gladieux P."/>
            <person name="Hiltunen Thoren M."/>
            <person name="Johannesson H."/>
        </authorList>
    </citation>
    <scope>NUCLEOTIDE SEQUENCE</scope>
    <source>
        <strain evidence="2">CBS 560.94</strain>
    </source>
</reference>
<organism evidence="2 3">
    <name type="scientific">Neurospora tetraspora</name>
    <dbReference type="NCBI Taxonomy" id="94610"/>
    <lineage>
        <taxon>Eukaryota</taxon>
        <taxon>Fungi</taxon>
        <taxon>Dikarya</taxon>
        <taxon>Ascomycota</taxon>
        <taxon>Pezizomycotina</taxon>
        <taxon>Sordariomycetes</taxon>
        <taxon>Sordariomycetidae</taxon>
        <taxon>Sordariales</taxon>
        <taxon>Sordariaceae</taxon>
        <taxon>Neurospora</taxon>
    </lineage>
</organism>
<reference evidence="2" key="2">
    <citation type="submission" date="2023-06" db="EMBL/GenBank/DDBJ databases">
        <authorList>
            <consortium name="Lawrence Berkeley National Laboratory"/>
            <person name="Haridas S."/>
            <person name="Hensen N."/>
            <person name="Bonometti L."/>
            <person name="Westerberg I."/>
            <person name="Brannstrom I.O."/>
            <person name="Guillou S."/>
            <person name="Cros-Aarteil S."/>
            <person name="Calhoun S."/>
            <person name="Kuo A."/>
            <person name="Mondo S."/>
            <person name="Pangilinan J."/>
            <person name="Riley R."/>
            <person name="Labutti K."/>
            <person name="Andreopoulos B."/>
            <person name="Lipzen A."/>
            <person name="Chen C."/>
            <person name="Yanf M."/>
            <person name="Daum C."/>
            <person name="Ng V."/>
            <person name="Clum A."/>
            <person name="Steindorff A."/>
            <person name="Ohm R."/>
            <person name="Martin F."/>
            <person name="Silar P."/>
            <person name="Natvig D."/>
            <person name="Lalanne C."/>
            <person name="Gautier V."/>
            <person name="Ament-Velasquez S.L."/>
            <person name="Kruys A."/>
            <person name="Hutchinson M.I."/>
            <person name="Powell A.J."/>
            <person name="Barry K."/>
            <person name="Miller A.N."/>
            <person name="Grigoriev I.V."/>
            <person name="Debuchy R."/>
            <person name="Gladieux P."/>
            <person name="Thoren M.H."/>
            <person name="Johannesson H."/>
        </authorList>
    </citation>
    <scope>NUCLEOTIDE SEQUENCE</scope>
    <source>
        <strain evidence="2">CBS 560.94</strain>
    </source>
</reference>